<dbReference type="PANTHER" id="PTHR30406:SF8">
    <property type="entry name" value="SULFATE TRANSPORT SYSTEM PERMEASE PROTEIN CYST"/>
    <property type="match status" value="1"/>
</dbReference>
<feature type="transmembrane region" description="Helical" evidence="9">
    <location>
        <begin position="273"/>
        <end position="297"/>
    </location>
</feature>
<dbReference type="NCBIfam" id="TIGR00969">
    <property type="entry name" value="3a0106s02"/>
    <property type="match status" value="1"/>
</dbReference>
<keyword evidence="4 9" id="KW-0812">Transmembrane</keyword>
<dbReference type="eggNOG" id="COG0555">
    <property type="taxonomic scope" value="Bacteria"/>
</dbReference>
<protein>
    <recommendedName>
        <fullName evidence="9">Sulfate transport system permease protein CysT</fullName>
    </recommendedName>
</protein>
<comment type="caution">
    <text evidence="12">The sequence shown here is derived from an EMBL/GenBank/DDBJ whole genome shotgun (WGS) entry which is preliminary data.</text>
</comment>
<dbReference type="GO" id="GO:0005886">
    <property type="term" value="C:plasma membrane"/>
    <property type="evidence" value="ECO:0007669"/>
    <property type="project" value="InterPro"/>
</dbReference>
<comment type="caution">
    <text evidence="9">Lacks conserved residue(s) required for the propagation of feature annotation.</text>
</comment>
<dbReference type="PROSITE" id="PS50928">
    <property type="entry name" value="ABC_TM1"/>
    <property type="match status" value="1"/>
</dbReference>
<dbReference type="CDD" id="cd06261">
    <property type="entry name" value="TM_PBP2"/>
    <property type="match status" value="1"/>
</dbReference>
<keyword evidence="6 9" id="KW-0764">Sulfate transport</keyword>
<dbReference type="RefSeq" id="WP_035938708.1">
    <property type="nucleotide sequence ID" value="NZ_AVPL01000040.1"/>
</dbReference>
<evidence type="ECO:0000313" key="12">
    <source>
        <dbReference type="EMBL" id="KGN40467.1"/>
    </source>
</evidence>
<evidence type="ECO:0000259" key="11">
    <source>
        <dbReference type="PROSITE" id="PS50928"/>
    </source>
</evidence>
<feature type="domain" description="ABC transmembrane type-1" evidence="11">
    <location>
        <begin position="97"/>
        <end position="291"/>
    </location>
</feature>
<evidence type="ECO:0000256" key="6">
    <source>
        <dbReference type="ARBA" id="ARBA00023032"/>
    </source>
</evidence>
<name>A0A0A0JWL4_9MICO</name>
<feature type="transmembrane region" description="Helical" evidence="9">
    <location>
        <begin position="135"/>
        <end position="156"/>
    </location>
</feature>
<evidence type="ECO:0000256" key="10">
    <source>
        <dbReference type="SAM" id="MobiDB-lite"/>
    </source>
</evidence>
<feature type="transmembrane region" description="Helical" evidence="9">
    <location>
        <begin position="52"/>
        <end position="77"/>
    </location>
</feature>
<keyword evidence="7 9" id="KW-0472">Membrane</keyword>
<dbReference type="AlphaFoldDB" id="A0A0A0JWL4"/>
<sequence>MTTTVTGGRGGTDVSALPPSPQPPGATPPAAPSSEPVRPAGRSGLGRVGRPLGVGVVGLWLSVMVLLPLAALTVTSFEDGWGGFWEAVTAPVALASLRVTIVAAVVVALVNAVMGTLIAWVLVRDDFPGKRIVNALIDLPFALPTIVASIVLLSLYGPNSPVGIHLNATQPGLVLALAFVTLPFVVRSVQPVLIEADREVEEASASLGASSWTTFRRVVLPTLTPAIISGTGLAFARAIGEYGSVVLIGGNIPRETQVASQYIQQQIEIDRPVNAAAVSVALLAIAFATLAVLRWYAGRGLRREEDSA</sequence>
<evidence type="ECO:0000256" key="9">
    <source>
        <dbReference type="RuleBase" id="RU366001"/>
    </source>
</evidence>
<feature type="transmembrane region" description="Helical" evidence="9">
    <location>
        <begin position="97"/>
        <end position="123"/>
    </location>
</feature>
<evidence type="ECO:0000313" key="13">
    <source>
        <dbReference type="Proteomes" id="UP000030013"/>
    </source>
</evidence>
<dbReference type="NCBIfam" id="TIGR02139">
    <property type="entry name" value="permease_CysT"/>
    <property type="match status" value="1"/>
</dbReference>
<dbReference type="InterPro" id="IPR035906">
    <property type="entry name" value="MetI-like_sf"/>
</dbReference>
<dbReference type="Proteomes" id="UP000030013">
    <property type="component" value="Unassembled WGS sequence"/>
</dbReference>
<evidence type="ECO:0000256" key="7">
    <source>
        <dbReference type="ARBA" id="ARBA00023136"/>
    </source>
</evidence>
<keyword evidence="5 9" id="KW-1133">Transmembrane helix</keyword>
<keyword evidence="13" id="KW-1185">Reference proteome</keyword>
<comment type="function">
    <text evidence="9">Part of the ABC transporter complex (TC 3.A.1.6.1) involved in sulfate/thiosulfate import.</text>
</comment>
<dbReference type="InterPro" id="IPR005667">
    <property type="entry name" value="Sulph_transpt2"/>
</dbReference>
<dbReference type="SUPFAM" id="SSF161098">
    <property type="entry name" value="MetI-like"/>
    <property type="match status" value="1"/>
</dbReference>
<dbReference type="EMBL" id="AVPL01000040">
    <property type="protein sequence ID" value="KGN40467.1"/>
    <property type="molecule type" value="Genomic_DNA"/>
</dbReference>
<accession>A0A0A0JWL4</accession>
<comment type="similarity">
    <text evidence="9">Belongs to the binding-protein-dependent transport system permease family. CysTW subfamily.</text>
</comment>
<dbReference type="GO" id="GO:0015419">
    <property type="term" value="F:ABC-type sulfate transporter activity"/>
    <property type="evidence" value="ECO:0007669"/>
    <property type="project" value="UniProtKB-UniRule"/>
</dbReference>
<feature type="region of interest" description="Disordered" evidence="10">
    <location>
        <begin position="1"/>
        <end position="44"/>
    </location>
</feature>
<dbReference type="STRING" id="1385519.N801_13485"/>
<feature type="transmembrane region" description="Helical" evidence="9">
    <location>
        <begin position="168"/>
        <end position="186"/>
    </location>
</feature>
<comment type="function">
    <text evidence="8">Part of the ABC transporter complex CysAWTP (TC 3.A.1.6.1) involved in sulfate/thiosulfate import. Probably responsible for the translocation of the substrate across the membrane.</text>
</comment>
<gene>
    <name evidence="12" type="ORF">N801_13485</name>
</gene>
<dbReference type="InterPro" id="IPR011865">
    <property type="entry name" value="CysT_permease"/>
</dbReference>
<evidence type="ECO:0000256" key="3">
    <source>
        <dbReference type="ARBA" id="ARBA00022448"/>
    </source>
</evidence>
<reference evidence="12 13" key="1">
    <citation type="submission" date="2013-08" db="EMBL/GenBank/DDBJ databases">
        <title>The genome sequence of Knoellia aerolata.</title>
        <authorList>
            <person name="Zhu W."/>
            <person name="Wang G."/>
        </authorList>
    </citation>
    <scope>NUCLEOTIDE SEQUENCE [LARGE SCALE GENOMIC DNA]</scope>
    <source>
        <strain evidence="12 13">DSM 18566</strain>
    </source>
</reference>
<comment type="subunit">
    <text evidence="2">The complex is composed of two ATP-binding proteins (CysA), two transmembrane proteins (CysT and CysW) and a solute-binding protein (CysP).</text>
</comment>
<evidence type="ECO:0000256" key="4">
    <source>
        <dbReference type="ARBA" id="ARBA00022692"/>
    </source>
</evidence>
<keyword evidence="3 9" id="KW-0813">Transport</keyword>
<proteinExistence type="inferred from homology"/>
<feature type="compositionally biased region" description="Pro residues" evidence="10">
    <location>
        <begin position="18"/>
        <end position="31"/>
    </location>
</feature>
<evidence type="ECO:0000256" key="5">
    <source>
        <dbReference type="ARBA" id="ARBA00022989"/>
    </source>
</evidence>
<dbReference type="InterPro" id="IPR000515">
    <property type="entry name" value="MetI-like"/>
</dbReference>
<dbReference type="OrthoDB" id="9774448at2"/>
<evidence type="ECO:0000256" key="2">
    <source>
        <dbReference type="ARBA" id="ARBA00011779"/>
    </source>
</evidence>
<organism evidence="12 13">
    <name type="scientific">Knoellia aerolata DSM 18566</name>
    <dbReference type="NCBI Taxonomy" id="1385519"/>
    <lineage>
        <taxon>Bacteria</taxon>
        <taxon>Bacillati</taxon>
        <taxon>Actinomycetota</taxon>
        <taxon>Actinomycetes</taxon>
        <taxon>Micrococcales</taxon>
        <taxon>Intrasporangiaceae</taxon>
        <taxon>Knoellia</taxon>
    </lineage>
</organism>
<evidence type="ECO:0000256" key="1">
    <source>
        <dbReference type="ARBA" id="ARBA00004141"/>
    </source>
</evidence>
<comment type="subcellular location">
    <subcellularLocation>
        <location evidence="1">Membrane</location>
        <topology evidence="1">Multi-pass membrane protein</topology>
    </subcellularLocation>
</comment>
<dbReference type="Gene3D" id="1.10.3720.10">
    <property type="entry name" value="MetI-like"/>
    <property type="match status" value="1"/>
</dbReference>
<evidence type="ECO:0000256" key="8">
    <source>
        <dbReference type="ARBA" id="ARBA00025323"/>
    </source>
</evidence>
<dbReference type="Pfam" id="PF00528">
    <property type="entry name" value="BPD_transp_1"/>
    <property type="match status" value="1"/>
</dbReference>
<dbReference type="PANTHER" id="PTHR30406">
    <property type="entry name" value="SULFATE TRANSPORT SYSTEM PERMEASE PROTEIN"/>
    <property type="match status" value="1"/>
</dbReference>